<dbReference type="Proteomes" id="UP001241056">
    <property type="component" value="Unassembled WGS sequence"/>
</dbReference>
<accession>A0ABT7SRV2</accession>
<gene>
    <name evidence="1" type="ORF">QEZ41_11610</name>
</gene>
<dbReference type="Pfam" id="PF06073">
    <property type="entry name" value="DUF934"/>
    <property type="match status" value="1"/>
</dbReference>
<dbReference type="RefSeq" id="WP_289411761.1">
    <property type="nucleotide sequence ID" value="NZ_JAUCDY010000019.1"/>
</dbReference>
<proteinExistence type="predicted"/>
<reference evidence="1 2" key="1">
    <citation type="submission" date="2023-06" db="EMBL/GenBank/DDBJ databases">
        <title>Thiopseudomonas sp. CY1220 draft genome sequence.</title>
        <authorList>
            <person name="Zhao G."/>
            <person name="An M."/>
        </authorList>
    </citation>
    <scope>NUCLEOTIDE SEQUENCE [LARGE SCALE GENOMIC DNA]</scope>
    <source>
        <strain evidence="1 2">CY1220</strain>
    </source>
</reference>
<dbReference type="InterPro" id="IPR008318">
    <property type="entry name" value="UCP030820"/>
</dbReference>
<organism evidence="1 2">
    <name type="scientific">Thiopseudomonas acetoxidans</name>
    <dbReference type="NCBI Taxonomy" id="3041622"/>
    <lineage>
        <taxon>Bacteria</taxon>
        <taxon>Pseudomonadati</taxon>
        <taxon>Pseudomonadota</taxon>
        <taxon>Gammaproteobacteria</taxon>
        <taxon>Pseudomonadales</taxon>
        <taxon>Pseudomonadaceae</taxon>
        <taxon>Thiopseudomonas</taxon>
    </lineage>
</organism>
<sequence>MPLIIKHNQVIEDKWQLLGSDCSIEEALLASQPIVPLTLWQNYATELKQLTKLGIWLDSHETIEEIVGDLPHFSLVALNFPTFTDGRHFSSARLLRERYAYSSEVRAIGDVLRDQLFFMQRCGFDAYAVRADRCPHDALISLTEFSVCYQGAADSPEPLFRRRALQSA</sequence>
<evidence type="ECO:0000313" key="2">
    <source>
        <dbReference type="Proteomes" id="UP001241056"/>
    </source>
</evidence>
<comment type="caution">
    <text evidence="1">The sequence shown here is derived from an EMBL/GenBank/DDBJ whole genome shotgun (WGS) entry which is preliminary data.</text>
</comment>
<keyword evidence="2" id="KW-1185">Reference proteome</keyword>
<dbReference type="EMBL" id="JAUCDY010000019">
    <property type="protein sequence ID" value="MDM7858910.1"/>
    <property type="molecule type" value="Genomic_DNA"/>
</dbReference>
<protein>
    <submittedName>
        <fullName evidence="1">DUF934 domain-containing protein</fullName>
    </submittedName>
</protein>
<dbReference type="PIRSF" id="PIRSF030820">
    <property type="entry name" value="UCP030820"/>
    <property type="match status" value="1"/>
</dbReference>
<evidence type="ECO:0000313" key="1">
    <source>
        <dbReference type="EMBL" id="MDM7858910.1"/>
    </source>
</evidence>
<name>A0ABT7SRV2_9GAMM</name>